<organism evidence="14 15">
    <name type="scientific">Anopheles farauti</name>
    <dbReference type="NCBI Taxonomy" id="69004"/>
    <lineage>
        <taxon>Eukaryota</taxon>
        <taxon>Metazoa</taxon>
        <taxon>Ecdysozoa</taxon>
        <taxon>Arthropoda</taxon>
        <taxon>Hexapoda</taxon>
        <taxon>Insecta</taxon>
        <taxon>Pterygota</taxon>
        <taxon>Neoptera</taxon>
        <taxon>Endopterygota</taxon>
        <taxon>Diptera</taxon>
        <taxon>Nematocera</taxon>
        <taxon>Culicoidea</taxon>
        <taxon>Culicidae</taxon>
        <taxon>Anophelinae</taxon>
        <taxon>Anopheles</taxon>
    </lineage>
</organism>
<dbReference type="VEuPathDB" id="VectorBase:AFAF021830"/>
<evidence type="ECO:0000313" key="14">
    <source>
        <dbReference type="EnsemblMetazoa" id="AFAF021830-PA"/>
    </source>
</evidence>
<dbReference type="InterPro" id="IPR011615">
    <property type="entry name" value="p53_DNA-bd"/>
</dbReference>
<accession>A0A3F2YX66</accession>
<dbReference type="GO" id="GO:0000978">
    <property type="term" value="F:RNA polymerase II cis-regulatory region sequence-specific DNA binding"/>
    <property type="evidence" value="ECO:0007669"/>
    <property type="project" value="TreeGrafter"/>
</dbReference>
<dbReference type="PRINTS" id="PR00386">
    <property type="entry name" value="P53SUPPRESSR"/>
</dbReference>
<evidence type="ECO:0000256" key="1">
    <source>
        <dbReference type="ARBA" id="ARBA00004123"/>
    </source>
</evidence>
<evidence type="ECO:0000259" key="13">
    <source>
        <dbReference type="Pfam" id="PF00870"/>
    </source>
</evidence>
<evidence type="ECO:0000256" key="3">
    <source>
        <dbReference type="ARBA" id="ARBA00022703"/>
    </source>
</evidence>
<dbReference type="InterPro" id="IPR012346">
    <property type="entry name" value="p53/RUNT-type_TF_DNA-bd_sf"/>
</dbReference>
<keyword evidence="7" id="KW-0238">DNA-binding</keyword>
<dbReference type="Gene3D" id="2.60.40.720">
    <property type="match status" value="1"/>
</dbReference>
<dbReference type="GO" id="GO:0005634">
    <property type="term" value="C:nucleus"/>
    <property type="evidence" value="ECO:0007669"/>
    <property type="project" value="UniProtKB-SubCell"/>
</dbReference>
<evidence type="ECO:0000256" key="12">
    <source>
        <dbReference type="SAM" id="MobiDB-lite"/>
    </source>
</evidence>
<dbReference type="InterPro" id="IPR002117">
    <property type="entry name" value="p53_tumour_suppressor"/>
</dbReference>
<dbReference type="STRING" id="69004.A0A3F2YX66"/>
<keyword evidence="6" id="KW-0805">Transcription regulation</keyword>
<evidence type="ECO:0000313" key="15">
    <source>
        <dbReference type="Proteomes" id="UP000075886"/>
    </source>
</evidence>
<sequence>MDFHNAELFGDIDTEELQNVDDYQLCRLDTKDLLPAGTDEALMNDLFRDTEVAQVYVKLDSSDTKPKLFGTNAGEMASHLNIIPSCKVMSYPPHYFTVVVSGKPCSASSWFYSTELDKLFVKKKTAVTFDVSCNQANEQNLKVRIMLVYTNPQDVCKIVTRCQDDIAKDKDNSYEFKQHVVRCLNPGATYTGRDKGVVTEDRFGVLLDLNGAEMMQHTVPVSLEFLCQNSCPSLERRPTSLLFMLENEHGTLLGRKSISVKICSCPKRDMDKEEKKVSGVRAATASGTKRKHAATDATSTSEHQPPPRKLTRQSSIVDSKPTMSDIISTSQDTLPPLTNATVGQIKREHSFTTLGRSLSNLSNGSNPVDNDSSAVVLTLRLPDIACANEVAMYAFKHLASVIICSKDEQEKDRYARYLSHCRRVKSKYSSSHH</sequence>
<keyword evidence="9" id="KW-0804">Transcription</keyword>
<evidence type="ECO:0000256" key="6">
    <source>
        <dbReference type="ARBA" id="ARBA00023015"/>
    </source>
</evidence>
<keyword evidence="3" id="KW-0053">Apoptosis</keyword>
<evidence type="ECO:0000256" key="5">
    <source>
        <dbReference type="ARBA" id="ARBA00022833"/>
    </source>
</evidence>
<dbReference type="EnsemblMetazoa" id="AFAF021830-RA">
    <property type="protein sequence ID" value="AFAF021830-PA"/>
    <property type="gene ID" value="AFAF021830"/>
</dbReference>
<evidence type="ECO:0000256" key="2">
    <source>
        <dbReference type="ARBA" id="ARBA00006167"/>
    </source>
</evidence>
<evidence type="ECO:0000256" key="11">
    <source>
        <dbReference type="PIRSR" id="PIRSR602117-1"/>
    </source>
</evidence>
<dbReference type="EMBL" id="AXCN02000051">
    <property type="status" value="NOT_ANNOTATED_CDS"/>
    <property type="molecule type" value="Genomic_DNA"/>
</dbReference>
<feature type="binding site" evidence="11">
    <location>
        <position position="227"/>
    </location>
    <ligand>
        <name>Zn(2+)</name>
        <dbReference type="ChEBI" id="CHEBI:29105"/>
    </ligand>
</feature>
<dbReference type="GO" id="GO:0000981">
    <property type="term" value="F:DNA-binding transcription factor activity, RNA polymerase II-specific"/>
    <property type="evidence" value="ECO:0007669"/>
    <property type="project" value="TreeGrafter"/>
</dbReference>
<evidence type="ECO:0000256" key="9">
    <source>
        <dbReference type="ARBA" id="ARBA00023163"/>
    </source>
</evidence>
<dbReference type="PANTHER" id="PTHR11447:SF16">
    <property type="entry name" value="P53 PROTEIN LONG FORM VARIANT 1"/>
    <property type="match status" value="1"/>
</dbReference>
<comment type="similarity">
    <text evidence="2">Belongs to the p53 family.</text>
</comment>
<reference evidence="15" key="1">
    <citation type="submission" date="2014-01" db="EMBL/GenBank/DDBJ databases">
        <title>The Genome Sequence of Anopheles farauti FAR1 (V2).</title>
        <authorList>
            <consortium name="The Broad Institute Genomics Platform"/>
            <person name="Neafsey D.E."/>
            <person name="Besansky N."/>
            <person name="Howell P."/>
            <person name="Walton C."/>
            <person name="Young S.K."/>
            <person name="Zeng Q."/>
            <person name="Gargeya S."/>
            <person name="Fitzgerald M."/>
            <person name="Haas B."/>
            <person name="Abouelleil A."/>
            <person name="Allen A.W."/>
            <person name="Alvarado L."/>
            <person name="Arachchi H.M."/>
            <person name="Berlin A.M."/>
            <person name="Chapman S.B."/>
            <person name="Gainer-Dewar J."/>
            <person name="Goldberg J."/>
            <person name="Griggs A."/>
            <person name="Gujja S."/>
            <person name="Hansen M."/>
            <person name="Howarth C."/>
            <person name="Imamovic A."/>
            <person name="Ireland A."/>
            <person name="Larimer J."/>
            <person name="McCowan C."/>
            <person name="Murphy C."/>
            <person name="Pearson M."/>
            <person name="Poon T.W."/>
            <person name="Priest M."/>
            <person name="Roberts A."/>
            <person name="Saif S."/>
            <person name="Shea T."/>
            <person name="Sisk P."/>
            <person name="Sykes S."/>
            <person name="Wortman J."/>
            <person name="Nusbaum C."/>
            <person name="Birren B."/>
        </authorList>
    </citation>
    <scope>NUCLEOTIDE SEQUENCE [LARGE SCALE GENOMIC DNA]</scope>
    <source>
        <strain evidence="15">FAR1</strain>
    </source>
</reference>
<reference evidence="14" key="2">
    <citation type="submission" date="2020-05" db="UniProtKB">
        <authorList>
            <consortium name="EnsemblMetazoa"/>
        </authorList>
    </citation>
    <scope>IDENTIFICATION</scope>
    <source>
        <strain evidence="14">FAR1</strain>
    </source>
</reference>
<feature type="domain" description="p53 DNA-binding" evidence="13">
    <location>
        <begin position="93"/>
        <end position="276"/>
    </location>
</feature>
<protein>
    <recommendedName>
        <fullName evidence="13">p53 DNA-binding domain-containing protein</fullName>
    </recommendedName>
</protein>
<proteinExistence type="inferred from homology"/>
<feature type="binding site" evidence="11">
    <location>
        <position position="231"/>
    </location>
    <ligand>
        <name>Zn(2+)</name>
        <dbReference type="ChEBI" id="CHEBI:29105"/>
    </ligand>
</feature>
<dbReference type="SUPFAM" id="SSF49417">
    <property type="entry name" value="p53-like transcription factors"/>
    <property type="match status" value="1"/>
</dbReference>
<dbReference type="CDD" id="cd08367">
    <property type="entry name" value="P53"/>
    <property type="match status" value="1"/>
</dbReference>
<comment type="cofactor">
    <cofactor evidence="11">
        <name>Zn(2+)</name>
        <dbReference type="ChEBI" id="CHEBI:29105"/>
    </cofactor>
    <text evidence="11">Binds 1 zinc ion per subunit.</text>
</comment>
<dbReference type="GO" id="GO:0006915">
    <property type="term" value="P:apoptotic process"/>
    <property type="evidence" value="ECO:0007669"/>
    <property type="project" value="UniProtKB-KW"/>
</dbReference>
<dbReference type="InterPro" id="IPR008967">
    <property type="entry name" value="p53-like_TF_DNA-bd_sf"/>
</dbReference>
<feature type="binding site" evidence="11">
    <location>
        <position position="162"/>
    </location>
    <ligand>
        <name>Zn(2+)</name>
        <dbReference type="ChEBI" id="CHEBI:29105"/>
    </ligand>
</feature>
<keyword evidence="4 11" id="KW-0479">Metal-binding</keyword>
<keyword evidence="15" id="KW-1185">Reference proteome</keyword>
<dbReference type="PANTHER" id="PTHR11447">
    <property type="entry name" value="CELLULAR TUMOR ANTIGEN P53"/>
    <property type="match status" value="1"/>
</dbReference>
<evidence type="ECO:0000256" key="8">
    <source>
        <dbReference type="ARBA" id="ARBA00023159"/>
    </source>
</evidence>
<evidence type="ECO:0000256" key="10">
    <source>
        <dbReference type="ARBA" id="ARBA00023242"/>
    </source>
</evidence>
<feature type="region of interest" description="Disordered" evidence="12">
    <location>
        <begin position="273"/>
        <end position="320"/>
    </location>
</feature>
<evidence type="ECO:0000256" key="7">
    <source>
        <dbReference type="ARBA" id="ARBA00023125"/>
    </source>
</evidence>
<keyword evidence="8" id="KW-0010">Activator</keyword>
<evidence type="ECO:0000256" key="4">
    <source>
        <dbReference type="ARBA" id="ARBA00022723"/>
    </source>
</evidence>
<dbReference type="Pfam" id="PF00870">
    <property type="entry name" value="P53"/>
    <property type="match status" value="1"/>
</dbReference>
<name>A0A3F2YX66_9DIPT</name>
<dbReference type="AlphaFoldDB" id="A0A3F2YX66"/>
<dbReference type="GO" id="GO:0046872">
    <property type="term" value="F:metal ion binding"/>
    <property type="evidence" value="ECO:0007669"/>
    <property type="project" value="UniProtKB-KW"/>
</dbReference>
<comment type="subcellular location">
    <subcellularLocation>
        <location evidence="1">Nucleus</location>
    </subcellularLocation>
</comment>
<keyword evidence="10" id="KW-0539">Nucleus</keyword>
<dbReference type="Proteomes" id="UP000075886">
    <property type="component" value="Unassembled WGS sequence"/>
</dbReference>
<keyword evidence="5 11" id="KW-0862">Zinc</keyword>